<name>H5U328_9ACTN</name>
<dbReference type="SUPFAM" id="SSF51556">
    <property type="entry name" value="Metallo-dependent hydrolases"/>
    <property type="match status" value="1"/>
</dbReference>
<reference evidence="2 3" key="1">
    <citation type="submission" date="2012-02" db="EMBL/GenBank/DDBJ databases">
        <title>Whole genome shotgun sequence of Gordonia sputi NBRC 100414.</title>
        <authorList>
            <person name="Yoshida I."/>
            <person name="Hosoyama A."/>
            <person name="Tsuchikane K."/>
            <person name="Katsumata H."/>
            <person name="Yamazaki S."/>
            <person name="Fujita N."/>
        </authorList>
    </citation>
    <scope>NUCLEOTIDE SEQUENCE [LARGE SCALE GENOMIC DNA]</scope>
    <source>
        <strain evidence="2 3">NBRC 100414</strain>
    </source>
</reference>
<accession>H5U328</accession>
<protein>
    <submittedName>
        <fullName evidence="2">Cytosine deaminase</fullName>
    </submittedName>
</protein>
<dbReference type="InterPro" id="IPR013108">
    <property type="entry name" value="Amidohydro_3"/>
</dbReference>
<feature type="domain" description="Amidohydrolase 3" evidence="1">
    <location>
        <begin position="102"/>
        <end position="400"/>
    </location>
</feature>
<dbReference type="Pfam" id="PF07969">
    <property type="entry name" value="Amidohydro_3"/>
    <property type="match status" value="1"/>
</dbReference>
<keyword evidence="3" id="KW-1185">Reference proteome</keyword>
<dbReference type="GO" id="GO:0016814">
    <property type="term" value="F:hydrolase activity, acting on carbon-nitrogen (but not peptide) bonds, in cyclic amidines"/>
    <property type="evidence" value="ECO:0007669"/>
    <property type="project" value="TreeGrafter"/>
</dbReference>
<dbReference type="Gene3D" id="3.20.20.140">
    <property type="entry name" value="Metal-dependent hydrolases"/>
    <property type="match status" value="1"/>
</dbReference>
<gene>
    <name evidence="2" type="primary">codA</name>
    <name evidence="2" type="ORF">GOSPT_089_00210</name>
</gene>
<proteinExistence type="predicted"/>
<comment type="caution">
    <text evidence="2">The sequence shown here is derived from an EMBL/GenBank/DDBJ whole genome shotgun (WGS) entry which is preliminary data.</text>
</comment>
<dbReference type="PANTHER" id="PTHR32027">
    <property type="entry name" value="CYTOSINE DEAMINASE"/>
    <property type="match status" value="1"/>
</dbReference>
<organism evidence="2 3">
    <name type="scientific">Gordonia sputi NBRC 100414</name>
    <dbReference type="NCBI Taxonomy" id="1089453"/>
    <lineage>
        <taxon>Bacteria</taxon>
        <taxon>Bacillati</taxon>
        <taxon>Actinomycetota</taxon>
        <taxon>Actinomycetes</taxon>
        <taxon>Mycobacteriales</taxon>
        <taxon>Gordoniaceae</taxon>
        <taxon>Gordonia</taxon>
    </lineage>
</organism>
<dbReference type="Gene3D" id="2.30.40.10">
    <property type="entry name" value="Urease, subunit C, domain 1"/>
    <property type="match status" value="1"/>
</dbReference>
<dbReference type="RefSeq" id="WP_005207179.1">
    <property type="nucleotide sequence ID" value="NZ_BAFC01000087.1"/>
</dbReference>
<dbReference type="InterPro" id="IPR052349">
    <property type="entry name" value="Metallo-hydrolase_Enzymes"/>
</dbReference>
<dbReference type="AlphaFoldDB" id="H5U328"/>
<dbReference type="InterPro" id="IPR011059">
    <property type="entry name" value="Metal-dep_hydrolase_composite"/>
</dbReference>
<evidence type="ECO:0000313" key="3">
    <source>
        <dbReference type="Proteomes" id="UP000005845"/>
    </source>
</evidence>
<dbReference type="eggNOG" id="COG0402">
    <property type="taxonomic scope" value="Bacteria"/>
</dbReference>
<dbReference type="EMBL" id="BAFC01000087">
    <property type="protein sequence ID" value="GAB40136.1"/>
    <property type="molecule type" value="Genomic_DNA"/>
</dbReference>
<dbReference type="Proteomes" id="UP000005845">
    <property type="component" value="Unassembled WGS sequence"/>
</dbReference>
<dbReference type="PANTHER" id="PTHR32027:SF9">
    <property type="entry name" value="BLL3847 PROTEIN"/>
    <property type="match status" value="1"/>
</dbReference>
<sequence>MPASDLPTLRLITARSRTGEMIDVLLDRGVDGRARVKNIAPGGSIGEVDGHLVLDDHVLLPPAADPHAHLDKALSWNVLNPQVGDLGAAIDCWRAGAERFDEESFYRRAHRAATTMLERGTTAVRTHVDVLADDDPYRAIRAIDRVRHELRPFMTIQIALLAPPGTPDDVIHGALDVGADLVGGAPHIADDPVAEVARLIHIAETRCVGVDLHTDEFLAGDHTTIGTYAELVAHWPADVVRTAGHCCRLSTMDRQELSTSIDALRNSGISVVALPITNLYLQGRADDGRGAPRGIAPLSALADGGVRVAAGADNIRDPFNPMGSGDALETASLLVTAGHQIPATAIDLVTSSARSVLGLAEAGPVVGALADFMAVRGADQIEAMATTPDARVVIVDGRIISRTKSSTWSVFD</sequence>
<evidence type="ECO:0000313" key="2">
    <source>
        <dbReference type="EMBL" id="GAB40136.1"/>
    </source>
</evidence>
<evidence type="ECO:0000259" key="1">
    <source>
        <dbReference type="Pfam" id="PF07969"/>
    </source>
</evidence>
<dbReference type="InterPro" id="IPR032466">
    <property type="entry name" value="Metal_Hydrolase"/>
</dbReference>